<evidence type="ECO:0000313" key="9">
    <source>
        <dbReference type="RefSeq" id="XP_020986311.1"/>
    </source>
</evidence>
<evidence type="ECO:0000256" key="4">
    <source>
        <dbReference type="ARBA" id="ARBA00012869"/>
    </source>
</evidence>
<evidence type="ECO:0000256" key="2">
    <source>
        <dbReference type="ARBA" id="ARBA00010644"/>
    </source>
</evidence>
<sequence>MDPNKELYDKSKRVTFGDTCGTPPLKLLPDKVTTLEFSKTFDMSPLIELPPVRAAVSIEKETPEAHCPDTFLKESDNQAHSSSSSSSVRARFENMIREAQDTVCTALEAADGRANFKEDVWSRPGGGGGINRVLQDSAIWEKAGVNVSVVYGVMPSEAYRTAKATAFPDQKPGPIPFFAARIRAID</sequence>
<evidence type="ECO:0000313" key="8">
    <source>
        <dbReference type="Proteomes" id="UP000515211"/>
    </source>
</evidence>
<dbReference type="AlphaFoldDB" id="A0A6P5MSW7"/>
<evidence type="ECO:0000256" key="7">
    <source>
        <dbReference type="ARBA" id="ARBA00049102"/>
    </source>
</evidence>
<dbReference type="PANTHER" id="PTHR10755">
    <property type="entry name" value="COPROPORPHYRINOGEN III OXIDASE, MITOCHONDRIAL"/>
    <property type="match status" value="1"/>
</dbReference>
<dbReference type="GeneID" id="107463921"/>
<dbReference type="EC" id="1.3.3.3" evidence="4"/>
<dbReference type="Pfam" id="PF01218">
    <property type="entry name" value="Coprogen_oxidas"/>
    <property type="match status" value="1"/>
</dbReference>
<keyword evidence="5" id="KW-0560">Oxidoreductase</keyword>
<dbReference type="PANTHER" id="PTHR10755:SF0">
    <property type="entry name" value="OXYGEN-DEPENDENT COPROPORPHYRINOGEN-III OXIDASE, MITOCHONDRIAL"/>
    <property type="match status" value="1"/>
</dbReference>
<organism evidence="8 9">
    <name type="scientific">Arachis duranensis</name>
    <name type="common">Wild peanut</name>
    <dbReference type="NCBI Taxonomy" id="130453"/>
    <lineage>
        <taxon>Eukaryota</taxon>
        <taxon>Viridiplantae</taxon>
        <taxon>Streptophyta</taxon>
        <taxon>Embryophyta</taxon>
        <taxon>Tracheophyta</taxon>
        <taxon>Spermatophyta</taxon>
        <taxon>Magnoliopsida</taxon>
        <taxon>eudicotyledons</taxon>
        <taxon>Gunneridae</taxon>
        <taxon>Pentapetalae</taxon>
        <taxon>rosids</taxon>
        <taxon>fabids</taxon>
        <taxon>Fabales</taxon>
        <taxon>Fabaceae</taxon>
        <taxon>Papilionoideae</taxon>
        <taxon>50 kb inversion clade</taxon>
        <taxon>dalbergioids sensu lato</taxon>
        <taxon>Dalbergieae</taxon>
        <taxon>Pterocarpus clade</taxon>
        <taxon>Arachis</taxon>
    </lineage>
</organism>
<dbReference type="SUPFAM" id="SSF102886">
    <property type="entry name" value="Coproporphyrinogen III oxidase"/>
    <property type="match status" value="1"/>
</dbReference>
<keyword evidence="8" id="KW-1185">Reference proteome</keyword>
<dbReference type="InterPro" id="IPR036406">
    <property type="entry name" value="Coprogen_oxidase_aer_sf"/>
</dbReference>
<dbReference type="Gene3D" id="3.40.1500.10">
    <property type="entry name" value="Coproporphyrinogen III oxidase, aerobic"/>
    <property type="match status" value="1"/>
</dbReference>
<gene>
    <name evidence="9" type="primary">LOC107463921</name>
</gene>
<name>A0A6P5MSW7_ARADU</name>
<dbReference type="PRINTS" id="PR00073">
    <property type="entry name" value="COPRGNOXDASE"/>
</dbReference>
<comment type="pathway">
    <text evidence="1">Porphyrin-containing compound metabolism; protoporphyrin-IX biosynthesis; protoporphyrinogen-IX from coproporphyrinogen-III (O2 route): step 1/1.</text>
</comment>
<keyword evidence="6" id="KW-0627">Porphyrin biosynthesis</keyword>
<dbReference type="UniPathway" id="UPA00251">
    <property type="reaction ID" value="UER00322"/>
</dbReference>
<dbReference type="GO" id="GO:0009570">
    <property type="term" value="C:chloroplast stroma"/>
    <property type="evidence" value="ECO:0007669"/>
    <property type="project" value="TreeGrafter"/>
</dbReference>
<comment type="subunit">
    <text evidence="3">Homodimer.</text>
</comment>
<dbReference type="InterPro" id="IPR001260">
    <property type="entry name" value="Coprogen_oxidase_aer"/>
</dbReference>
<dbReference type="RefSeq" id="XP_020986311.1">
    <property type="nucleotide sequence ID" value="XM_021130652.1"/>
</dbReference>
<evidence type="ECO:0000256" key="1">
    <source>
        <dbReference type="ARBA" id="ARBA00005168"/>
    </source>
</evidence>
<comment type="catalytic activity">
    <reaction evidence="7">
        <text>coproporphyrinogen III + O2 + 2 H(+) = protoporphyrinogen IX + 2 CO2 + 2 H2O</text>
        <dbReference type="Rhea" id="RHEA:18257"/>
        <dbReference type="ChEBI" id="CHEBI:15377"/>
        <dbReference type="ChEBI" id="CHEBI:15378"/>
        <dbReference type="ChEBI" id="CHEBI:15379"/>
        <dbReference type="ChEBI" id="CHEBI:16526"/>
        <dbReference type="ChEBI" id="CHEBI:57307"/>
        <dbReference type="ChEBI" id="CHEBI:57309"/>
        <dbReference type="EC" id="1.3.3.3"/>
    </reaction>
</comment>
<dbReference type="GO" id="GO:0006782">
    <property type="term" value="P:protoporphyrinogen IX biosynthetic process"/>
    <property type="evidence" value="ECO:0007669"/>
    <property type="project" value="UniProtKB-UniPathway"/>
</dbReference>
<proteinExistence type="inferred from homology"/>
<dbReference type="KEGG" id="adu:107463921"/>
<reference evidence="9" key="2">
    <citation type="submission" date="2025-08" db="UniProtKB">
        <authorList>
            <consortium name="RefSeq"/>
        </authorList>
    </citation>
    <scope>IDENTIFICATION</scope>
    <source>
        <tissue evidence="9">Whole plant</tissue>
    </source>
</reference>
<dbReference type="Proteomes" id="UP000515211">
    <property type="component" value="Chromosome 9"/>
</dbReference>
<accession>A0A6P5MSW7</accession>
<evidence type="ECO:0000256" key="6">
    <source>
        <dbReference type="ARBA" id="ARBA00023244"/>
    </source>
</evidence>
<reference evidence="8" key="1">
    <citation type="journal article" date="2016" name="Nat. Genet.">
        <title>The genome sequences of Arachis duranensis and Arachis ipaensis, the diploid ancestors of cultivated peanut.</title>
        <authorList>
            <person name="Bertioli D.J."/>
            <person name="Cannon S.B."/>
            <person name="Froenicke L."/>
            <person name="Huang G."/>
            <person name="Farmer A.D."/>
            <person name="Cannon E.K."/>
            <person name="Liu X."/>
            <person name="Gao D."/>
            <person name="Clevenger J."/>
            <person name="Dash S."/>
            <person name="Ren L."/>
            <person name="Moretzsohn M.C."/>
            <person name="Shirasawa K."/>
            <person name="Huang W."/>
            <person name="Vidigal B."/>
            <person name="Abernathy B."/>
            <person name="Chu Y."/>
            <person name="Niederhuth C.E."/>
            <person name="Umale P."/>
            <person name="Araujo A.C."/>
            <person name="Kozik A."/>
            <person name="Kim K.D."/>
            <person name="Burow M.D."/>
            <person name="Varshney R.K."/>
            <person name="Wang X."/>
            <person name="Zhang X."/>
            <person name="Barkley N."/>
            <person name="Guimaraes P.M."/>
            <person name="Isobe S."/>
            <person name="Guo B."/>
            <person name="Liao B."/>
            <person name="Stalker H.T."/>
            <person name="Schmitz R.J."/>
            <person name="Scheffler B.E."/>
            <person name="Leal-Bertioli S.C."/>
            <person name="Xun X."/>
            <person name="Jackson S.A."/>
            <person name="Michelmore R."/>
            <person name="Ozias-Akins P."/>
        </authorList>
    </citation>
    <scope>NUCLEOTIDE SEQUENCE [LARGE SCALE GENOMIC DNA]</scope>
    <source>
        <strain evidence="8">cv. V14167</strain>
    </source>
</reference>
<dbReference type="GO" id="GO:0004109">
    <property type="term" value="F:coproporphyrinogen oxidase activity"/>
    <property type="evidence" value="ECO:0007669"/>
    <property type="project" value="UniProtKB-EC"/>
</dbReference>
<protein>
    <recommendedName>
        <fullName evidence="4">coproporphyrinogen oxidase</fullName>
        <ecNumber evidence="4">1.3.3.3</ecNumber>
    </recommendedName>
</protein>
<comment type="similarity">
    <text evidence="2">Belongs to the aerobic coproporphyrinogen-III oxidase family.</text>
</comment>
<evidence type="ECO:0000256" key="5">
    <source>
        <dbReference type="ARBA" id="ARBA00023002"/>
    </source>
</evidence>
<evidence type="ECO:0000256" key="3">
    <source>
        <dbReference type="ARBA" id="ARBA00011738"/>
    </source>
</evidence>